<evidence type="ECO:0000313" key="1">
    <source>
        <dbReference type="EMBL" id="EXJ89632.1"/>
    </source>
</evidence>
<dbReference type="InterPro" id="IPR032710">
    <property type="entry name" value="NTF2-like_dom_sf"/>
</dbReference>
<dbReference type="OrthoDB" id="3758478at2759"/>
<dbReference type="Proteomes" id="UP000019478">
    <property type="component" value="Unassembled WGS sequence"/>
</dbReference>
<proteinExistence type="predicted"/>
<dbReference type="SUPFAM" id="SSF54427">
    <property type="entry name" value="NTF2-like"/>
    <property type="match status" value="1"/>
</dbReference>
<dbReference type="Gene3D" id="3.10.450.50">
    <property type="match status" value="1"/>
</dbReference>
<sequence>MATNTTPPAAVQRLTLTNFIAAWETWSAEDMIACFSPDIQQRSMPLALGIPGRSRKEIEYTLPKLVQAVRNYSLKVSNVIHDTARNKAAIYAEAQGDTPFGDFQNEYACFVEFDDKGEKIKQLDEFMDSVFLMRFFPGFKRYLEEQSKGS</sequence>
<accession>W9Y9V2</accession>
<dbReference type="InterPro" id="IPR050977">
    <property type="entry name" value="Fungal_Meroterpenoid_Isomerase"/>
</dbReference>
<name>W9Y9V2_9EURO</name>
<dbReference type="PANTHER" id="PTHR39598">
    <property type="entry name" value="AUSTINOL SYNTHESIS PROTEIN F-RELATED"/>
    <property type="match status" value="1"/>
</dbReference>
<dbReference type="GeneID" id="19166829"/>
<dbReference type="AlphaFoldDB" id="W9Y9V2"/>
<evidence type="ECO:0000313" key="2">
    <source>
        <dbReference type="Proteomes" id="UP000019478"/>
    </source>
</evidence>
<dbReference type="STRING" id="1182542.W9Y9V2"/>
<comment type="caution">
    <text evidence="1">The sequence shown here is derived from an EMBL/GenBank/DDBJ whole genome shotgun (WGS) entry which is preliminary data.</text>
</comment>
<dbReference type="RefSeq" id="XP_007731029.1">
    <property type="nucleotide sequence ID" value="XM_007732839.1"/>
</dbReference>
<dbReference type="EMBL" id="AMGY01000002">
    <property type="protein sequence ID" value="EXJ89632.1"/>
    <property type="molecule type" value="Genomic_DNA"/>
</dbReference>
<evidence type="ECO:0008006" key="3">
    <source>
        <dbReference type="Google" id="ProtNLM"/>
    </source>
</evidence>
<dbReference type="HOGENOM" id="CLU_108113_0_0_1"/>
<gene>
    <name evidence="1" type="ORF">A1O3_02699</name>
</gene>
<dbReference type="eggNOG" id="ENOG502S4YD">
    <property type="taxonomic scope" value="Eukaryota"/>
</dbReference>
<organism evidence="1 2">
    <name type="scientific">Capronia epimyces CBS 606.96</name>
    <dbReference type="NCBI Taxonomy" id="1182542"/>
    <lineage>
        <taxon>Eukaryota</taxon>
        <taxon>Fungi</taxon>
        <taxon>Dikarya</taxon>
        <taxon>Ascomycota</taxon>
        <taxon>Pezizomycotina</taxon>
        <taxon>Eurotiomycetes</taxon>
        <taxon>Chaetothyriomycetidae</taxon>
        <taxon>Chaetothyriales</taxon>
        <taxon>Herpotrichiellaceae</taxon>
        <taxon>Capronia</taxon>
    </lineage>
</organism>
<keyword evidence="2" id="KW-1185">Reference proteome</keyword>
<reference evidence="1 2" key="1">
    <citation type="submission" date="2013-03" db="EMBL/GenBank/DDBJ databases">
        <title>The Genome Sequence of Capronia epimyces CBS 606.96.</title>
        <authorList>
            <consortium name="The Broad Institute Genomics Platform"/>
            <person name="Cuomo C."/>
            <person name="de Hoog S."/>
            <person name="Gorbushina A."/>
            <person name="Walker B."/>
            <person name="Young S.K."/>
            <person name="Zeng Q."/>
            <person name="Gargeya S."/>
            <person name="Fitzgerald M."/>
            <person name="Haas B."/>
            <person name="Abouelleil A."/>
            <person name="Allen A.W."/>
            <person name="Alvarado L."/>
            <person name="Arachchi H.M."/>
            <person name="Berlin A.M."/>
            <person name="Chapman S.B."/>
            <person name="Gainer-Dewar J."/>
            <person name="Goldberg J."/>
            <person name="Griggs A."/>
            <person name="Gujja S."/>
            <person name="Hansen M."/>
            <person name="Howarth C."/>
            <person name="Imamovic A."/>
            <person name="Ireland A."/>
            <person name="Larimer J."/>
            <person name="McCowan C."/>
            <person name="Murphy C."/>
            <person name="Pearson M."/>
            <person name="Poon T.W."/>
            <person name="Priest M."/>
            <person name="Roberts A."/>
            <person name="Saif S."/>
            <person name="Shea T."/>
            <person name="Sisk P."/>
            <person name="Sykes S."/>
            <person name="Wortman J."/>
            <person name="Nusbaum C."/>
            <person name="Birren B."/>
        </authorList>
    </citation>
    <scope>NUCLEOTIDE SEQUENCE [LARGE SCALE GENOMIC DNA]</scope>
    <source>
        <strain evidence="1 2">CBS 606.96</strain>
    </source>
</reference>
<dbReference type="PANTHER" id="PTHR39598:SF1">
    <property type="entry name" value="AUSTINOID BIOSYNTHESIS CLUSTERS PROTEIN F-RELATED"/>
    <property type="match status" value="1"/>
</dbReference>
<protein>
    <recommendedName>
        <fullName evidence="3">SnoaL-like domain-containing protein</fullName>
    </recommendedName>
</protein>